<dbReference type="RefSeq" id="WP_344543075.1">
    <property type="nucleotide sequence ID" value="NZ_BAAATM010000022.1"/>
</dbReference>
<reference evidence="1 2" key="1">
    <citation type="journal article" date="2019" name="Int. J. Syst. Evol. Microbiol.">
        <title>The Global Catalogue of Microorganisms (GCM) 10K type strain sequencing project: providing services to taxonomists for standard genome sequencing and annotation.</title>
        <authorList>
            <consortium name="The Broad Institute Genomics Platform"/>
            <consortium name="The Broad Institute Genome Sequencing Center for Infectious Disease"/>
            <person name="Wu L."/>
            <person name="Ma J."/>
        </authorList>
    </citation>
    <scope>NUCLEOTIDE SEQUENCE [LARGE SCALE GENOMIC DNA]</scope>
    <source>
        <strain evidence="1 2">JCM 6924</strain>
    </source>
</reference>
<evidence type="ECO:0000313" key="2">
    <source>
        <dbReference type="Proteomes" id="UP001501095"/>
    </source>
</evidence>
<comment type="caution">
    <text evidence="1">The sequence shown here is derived from an EMBL/GenBank/DDBJ whole genome shotgun (WGS) entry which is preliminary data.</text>
</comment>
<proteinExistence type="predicted"/>
<name>A0ABN3P2B8_9ACTN</name>
<dbReference type="EMBL" id="BAAATM010000022">
    <property type="protein sequence ID" value="GAA2555231.1"/>
    <property type="molecule type" value="Genomic_DNA"/>
</dbReference>
<keyword evidence="2" id="KW-1185">Reference proteome</keyword>
<accession>A0ABN3P2B8</accession>
<organism evidence="1 2">
    <name type="scientific">Streptomyces levis</name>
    <dbReference type="NCBI Taxonomy" id="285566"/>
    <lineage>
        <taxon>Bacteria</taxon>
        <taxon>Bacillati</taxon>
        <taxon>Actinomycetota</taxon>
        <taxon>Actinomycetes</taxon>
        <taxon>Kitasatosporales</taxon>
        <taxon>Streptomycetaceae</taxon>
        <taxon>Streptomyces</taxon>
    </lineage>
</organism>
<sequence>MNELMAEMDNDYWAVSDNTYSGAPNECGWHFRNGEIVKLDDKGDCPKAEEHPGRDY</sequence>
<gene>
    <name evidence="1" type="ORF">GCM10010423_65570</name>
</gene>
<evidence type="ECO:0000313" key="1">
    <source>
        <dbReference type="EMBL" id="GAA2555231.1"/>
    </source>
</evidence>
<dbReference type="Proteomes" id="UP001501095">
    <property type="component" value="Unassembled WGS sequence"/>
</dbReference>
<protein>
    <submittedName>
        <fullName evidence="1">Uncharacterized protein</fullName>
    </submittedName>
</protein>